<gene>
    <name evidence="3" type="ORF">LTRI10_LOCUS15541</name>
</gene>
<dbReference type="Pfam" id="PF00462">
    <property type="entry name" value="Glutaredoxin"/>
    <property type="match status" value="1"/>
</dbReference>
<dbReference type="InterPro" id="IPR002109">
    <property type="entry name" value="Glutaredoxin"/>
</dbReference>
<organism evidence="3 4">
    <name type="scientific">Linum trigynum</name>
    <dbReference type="NCBI Taxonomy" id="586398"/>
    <lineage>
        <taxon>Eukaryota</taxon>
        <taxon>Viridiplantae</taxon>
        <taxon>Streptophyta</taxon>
        <taxon>Embryophyta</taxon>
        <taxon>Tracheophyta</taxon>
        <taxon>Spermatophyta</taxon>
        <taxon>Magnoliopsida</taxon>
        <taxon>eudicotyledons</taxon>
        <taxon>Gunneridae</taxon>
        <taxon>Pentapetalae</taxon>
        <taxon>rosids</taxon>
        <taxon>fabids</taxon>
        <taxon>Malpighiales</taxon>
        <taxon>Linaceae</taxon>
        <taxon>Linum</taxon>
    </lineage>
</organism>
<dbReference type="CDD" id="cd03031">
    <property type="entry name" value="GRX_GRX_like"/>
    <property type="match status" value="1"/>
</dbReference>
<evidence type="ECO:0000313" key="3">
    <source>
        <dbReference type="EMBL" id="CAL1373621.1"/>
    </source>
</evidence>
<dbReference type="Pfam" id="PF23733">
    <property type="entry name" value="GRXCR1-2_C"/>
    <property type="match status" value="1"/>
</dbReference>
<dbReference type="SUPFAM" id="SSF52833">
    <property type="entry name" value="Thioredoxin-like"/>
    <property type="match status" value="1"/>
</dbReference>
<dbReference type="Gene3D" id="3.40.30.10">
    <property type="entry name" value="Glutaredoxin"/>
    <property type="match status" value="1"/>
</dbReference>
<dbReference type="Proteomes" id="UP001497516">
    <property type="component" value="Chromosome 3"/>
</dbReference>
<dbReference type="PANTHER" id="PTHR45669">
    <property type="entry name" value="GLUTAREDOXIN DOMAIN-CONTAINING CYSTEINE-RICH PROTEIN CG12206-RELATED"/>
    <property type="match status" value="1"/>
</dbReference>
<feature type="region of interest" description="Disordered" evidence="1">
    <location>
        <begin position="34"/>
        <end position="122"/>
    </location>
</feature>
<name>A0AAV2DKW2_9ROSI</name>
<evidence type="ECO:0000259" key="2">
    <source>
        <dbReference type="Pfam" id="PF00462"/>
    </source>
</evidence>
<keyword evidence="4" id="KW-1185">Reference proteome</keyword>
<accession>A0AAV2DKW2</accession>
<feature type="domain" description="Glutaredoxin" evidence="2">
    <location>
        <begin position="229"/>
        <end position="298"/>
    </location>
</feature>
<dbReference type="InterPro" id="IPR036249">
    <property type="entry name" value="Thioredoxin-like_sf"/>
</dbReference>
<sequence length="376" mass="40602">MGCASSKRIEATVDIYRPPPSSFSVFDITSVQEPWLSSADDQQPEFEKPAGNNVNAPNPLLDKLQKFESPDAAPRSWDEVSKALEDLKPAIKPKPISAAVNPPPPKPPTPAAAEKKPSAQRRSFSFHTLEELDSKLSAPKPSMRKSESARNVNLVKIVTGADSRLAAVKAAESTPSTAAAVVIKPVRENIFILRDKMEREKEGKSVPVIKRDPLSDFPELCPPGGNDSVVVYTTSLRGIRKTFDDCTRVANLMELQRVTTDERDVSLHGGFLNELKELLGESSAGLTLPRVFIKGRYVGGVEEVEALNESGKLGRILSWARVERGAGRQACEGCGGARFVPCLDCGGSCKVVVDGVKKERCGKCNENGLVHCPACG</sequence>
<reference evidence="3 4" key="1">
    <citation type="submission" date="2024-04" db="EMBL/GenBank/DDBJ databases">
        <authorList>
            <person name="Fracassetti M."/>
        </authorList>
    </citation>
    <scope>NUCLEOTIDE SEQUENCE [LARGE SCALE GENOMIC DNA]</scope>
</reference>
<dbReference type="AlphaFoldDB" id="A0AAV2DKW2"/>
<proteinExistence type="predicted"/>
<evidence type="ECO:0000313" key="4">
    <source>
        <dbReference type="Proteomes" id="UP001497516"/>
    </source>
</evidence>
<feature type="compositionally biased region" description="Basic and acidic residues" evidence="1">
    <location>
        <begin position="76"/>
        <end position="89"/>
    </location>
</feature>
<feature type="compositionally biased region" description="Pro residues" evidence="1">
    <location>
        <begin position="101"/>
        <end position="110"/>
    </location>
</feature>
<dbReference type="EMBL" id="OZ034816">
    <property type="protein sequence ID" value="CAL1373621.1"/>
    <property type="molecule type" value="Genomic_DNA"/>
</dbReference>
<evidence type="ECO:0000256" key="1">
    <source>
        <dbReference type="SAM" id="MobiDB-lite"/>
    </source>
</evidence>
<dbReference type="PROSITE" id="PS51354">
    <property type="entry name" value="GLUTAREDOXIN_2"/>
    <property type="match status" value="1"/>
</dbReference>
<protein>
    <recommendedName>
        <fullName evidence="2">Glutaredoxin domain-containing protein</fullName>
    </recommendedName>
</protein>
<dbReference type="PANTHER" id="PTHR45669:SF7">
    <property type="entry name" value="F1N19.7"/>
    <property type="match status" value="1"/>
</dbReference>
<dbReference type="FunFam" id="3.40.30.10:FF:000273">
    <property type="entry name" value="Glutaredoxin family protein"/>
    <property type="match status" value="1"/>
</dbReference>